<feature type="transmembrane region" description="Helical" evidence="1">
    <location>
        <begin position="101"/>
        <end position="119"/>
    </location>
</feature>
<proteinExistence type="predicted"/>
<sequence>MHILRKYQLDVIFLFFALMLLLWSFFDALKYLGADPHTYEWYAAGPLLVFYCVFIWQTRAKVSLAERRALTSKSMAYWLSLGIMLFLTYDAPVAAVDYWSVRVFFIIFTLLLADSYWNFKTISMRCLGREKDKC</sequence>
<dbReference type="AlphaFoldDB" id="A0A1F6PCW0"/>
<keyword evidence="1" id="KW-0472">Membrane</keyword>
<reference evidence="2 3" key="1">
    <citation type="journal article" date="2016" name="Nat. Commun.">
        <title>Thousands of microbial genomes shed light on interconnected biogeochemical processes in an aquifer system.</title>
        <authorList>
            <person name="Anantharaman K."/>
            <person name="Brown C.T."/>
            <person name="Hug L.A."/>
            <person name="Sharon I."/>
            <person name="Castelle C.J."/>
            <person name="Probst A.J."/>
            <person name="Thomas B.C."/>
            <person name="Singh A."/>
            <person name="Wilkins M.J."/>
            <person name="Karaoz U."/>
            <person name="Brodie E.L."/>
            <person name="Williams K.H."/>
            <person name="Hubbard S.S."/>
            <person name="Banfield J.F."/>
        </authorList>
    </citation>
    <scope>NUCLEOTIDE SEQUENCE [LARGE SCALE GENOMIC DNA]</scope>
</reference>
<protein>
    <submittedName>
        <fullName evidence="2">Uncharacterized protein</fullName>
    </submittedName>
</protein>
<keyword evidence="1" id="KW-0812">Transmembrane</keyword>
<gene>
    <name evidence="2" type="ORF">A2538_03790</name>
</gene>
<evidence type="ECO:0000256" key="1">
    <source>
        <dbReference type="SAM" id="Phobius"/>
    </source>
</evidence>
<evidence type="ECO:0000313" key="3">
    <source>
        <dbReference type="Proteomes" id="UP000178254"/>
    </source>
</evidence>
<dbReference type="EMBL" id="MFRE01000015">
    <property type="protein sequence ID" value="OGH93958.1"/>
    <property type="molecule type" value="Genomic_DNA"/>
</dbReference>
<evidence type="ECO:0000313" key="2">
    <source>
        <dbReference type="EMBL" id="OGH93958.1"/>
    </source>
</evidence>
<name>A0A1F6PCW0_9BACT</name>
<feature type="transmembrane region" description="Helical" evidence="1">
    <location>
        <begin position="76"/>
        <end position="95"/>
    </location>
</feature>
<feature type="transmembrane region" description="Helical" evidence="1">
    <location>
        <begin position="38"/>
        <end position="56"/>
    </location>
</feature>
<organism evidence="2 3">
    <name type="scientific">Candidatus Magasanikbacteria bacterium RIFOXYD2_FULL_41_14</name>
    <dbReference type="NCBI Taxonomy" id="1798709"/>
    <lineage>
        <taxon>Bacteria</taxon>
        <taxon>Candidatus Magasanikiibacteriota</taxon>
    </lineage>
</organism>
<dbReference type="Proteomes" id="UP000178254">
    <property type="component" value="Unassembled WGS sequence"/>
</dbReference>
<feature type="transmembrane region" description="Helical" evidence="1">
    <location>
        <begin position="7"/>
        <end position="26"/>
    </location>
</feature>
<accession>A0A1F6PCW0</accession>
<keyword evidence="1" id="KW-1133">Transmembrane helix</keyword>
<comment type="caution">
    <text evidence="2">The sequence shown here is derived from an EMBL/GenBank/DDBJ whole genome shotgun (WGS) entry which is preliminary data.</text>
</comment>